<dbReference type="Gene3D" id="1.10.357.10">
    <property type="entry name" value="Tetracycline Repressor, domain 2"/>
    <property type="match status" value="1"/>
</dbReference>
<evidence type="ECO:0000259" key="3">
    <source>
        <dbReference type="PROSITE" id="PS50977"/>
    </source>
</evidence>
<evidence type="ECO:0000313" key="5">
    <source>
        <dbReference type="Proteomes" id="UP000054596"/>
    </source>
</evidence>
<dbReference type="SUPFAM" id="SSF46689">
    <property type="entry name" value="Homeodomain-like"/>
    <property type="match status" value="1"/>
</dbReference>
<feature type="DNA-binding region" description="H-T-H motif" evidence="2">
    <location>
        <begin position="37"/>
        <end position="56"/>
    </location>
</feature>
<keyword evidence="5" id="KW-1185">Reference proteome</keyword>
<organism evidence="4 5">
    <name type="scientific">Caballeronia glebae</name>
    <dbReference type="NCBI Taxonomy" id="1777143"/>
    <lineage>
        <taxon>Bacteria</taxon>
        <taxon>Pseudomonadati</taxon>
        <taxon>Pseudomonadota</taxon>
        <taxon>Betaproteobacteria</taxon>
        <taxon>Burkholderiales</taxon>
        <taxon>Burkholderiaceae</taxon>
        <taxon>Caballeronia</taxon>
    </lineage>
</organism>
<accession>A0A158CX31</accession>
<reference evidence="4" key="1">
    <citation type="submission" date="2016-01" db="EMBL/GenBank/DDBJ databases">
        <authorList>
            <person name="Peeters C."/>
        </authorList>
    </citation>
    <scope>NUCLEOTIDE SEQUENCE [LARGE SCALE GENOMIC DNA]</scope>
    <source>
        <strain evidence="4">LMG 29325</strain>
    </source>
</reference>
<dbReference type="OrthoDB" id="2356263at2"/>
<proteinExistence type="predicted"/>
<dbReference type="Pfam" id="PF17938">
    <property type="entry name" value="TetR_C_29"/>
    <property type="match status" value="1"/>
</dbReference>
<dbReference type="InterPro" id="IPR041474">
    <property type="entry name" value="NicS_C"/>
</dbReference>
<name>A0A158CX31_9BURK</name>
<dbReference type="InterPro" id="IPR001647">
    <property type="entry name" value="HTH_TetR"/>
</dbReference>
<protein>
    <submittedName>
        <fullName evidence="4">TetR family transcriptional regulator</fullName>
    </submittedName>
</protein>
<dbReference type="PANTHER" id="PTHR30328">
    <property type="entry name" value="TRANSCRIPTIONAL REPRESSOR"/>
    <property type="match status" value="1"/>
</dbReference>
<dbReference type="InterPro" id="IPR009057">
    <property type="entry name" value="Homeodomain-like_sf"/>
</dbReference>
<dbReference type="STRING" id="1777143.AWB82_05935"/>
<dbReference type="PRINTS" id="PR00455">
    <property type="entry name" value="HTHTETR"/>
</dbReference>
<dbReference type="Pfam" id="PF00440">
    <property type="entry name" value="TetR_N"/>
    <property type="match status" value="1"/>
</dbReference>
<sequence>MSQPAPHPVKRDAEGTRRRILAAATDQFTTHGLAGARIDAIARAANTNERMLYYYYGSKEGLYVAVLEGMYVDDTHREERLDLTECAPSDAIRLLAHTIWTHVRENPGWLCLINNENLHEGRYVKSSSKFRETISPIVEMLRTALARGVATGEFRQDVDALDFYVTLAGMGYYIVSSRFTLDAFLGRNYMEQPAQESITAMHLDMLLGYLRLPSGPGVAS</sequence>
<evidence type="ECO:0000313" key="4">
    <source>
        <dbReference type="EMBL" id="SAK86898.1"/>
    </source>
</evidence>
<dbReference type="RefSeq" id="WP_086972902.1">
    <property type="nucleotide sequence ID" value="NZ_FCOJ02000060.1"/>
</dbReference>
<keyword evidence="1 2" id="KW-0238">DNA-binding</keyword>
<dbReference type="InterPro" id="IPR036271">
    <property type="entry name" value="Tet_transcr_reg_TetR-rel_C_sf"/>
</dbReference>
<dbReference type="PROSITE" id="PS50977">
    <property type="entry name" value="HTH_TETR_2"/>
    <property type="match status" value="1"/>
</dbReference>
<dbReference type="SUPFAM" id="SSF48498">
    <property type="entry name" value="Tetracyclin repressor-like, C-terminal domain"/>
    <property type="match status" value="1"/>
</dbReference>
<dbReference type="InterPro" id="IPR050109">
    <property type="entry name" value="HTH-type_TetR-like_transc_reg"/>
</dbReference>
<feature type="domain" description="HTH tetR-type" evidence="3">
    <location>
        <begin position="14"/>
        <end position="74"/>
    </location>
</feature>
<evidence type="ECO:0000256" key="2">
    <source>
        <dbReference type="PROSITE-ProRule" id="PRU00335"/>
    </source>
</evidence>
<comment type="caution">
    <text evidence="4">The sequence shown here is derived from an EMBL/GenBank/DDBJ whole genome shotgun (WGS) entry which is preliminary data.</text>
</comment>
<dbReference type="GO" id="GO:0003677">
    <property type="term" value="F:DNA binding"/>
    <property type="evidence" value="ECO:0007669"/>
    <property type="project" value="UniProtKB-UniRule"/>
</dbReference>
<evidence type="ECO:0000256" key="1">
    <source>
        <dbReference type="ARBA" id="ARBA00023125"/>
    </source>
</evidence>
<dbReference type="EMBL" id="FCOJ02000060">
    <property type="protein sequence ID" value="SAK86898.1"/>
    <property type="molecule type" value="Genomic_DNA"/>
</dbReference>
<dbReference type="PANTHER" id="PTHR30328:SF54">
    <property type="entry name" value="HTH-TYPE TRANSCRIPTIONAL REPRESSOR SCO4008"/>
    <property type="match status" value="1"/>
</dbReference>
<dbReference type="Proteomes" id="UP000054596">
    <property type="component" value="Unassembled WGS sequence"/>
</dbReference>
<gene>
    <name evidence="4" type="ORF">AWB82_05935</name>
</gene>
<dbReference type="AlphaFoldDB" id="A0A158CX31"/>